<reference evidence="2" key="1">
    <citation type="submission" date="2023-10" db="EMBL/GenBank/DDBJ databases">
        <authorList>
            <person name="Chen Y."/>
            <person name="Shah S."/>
            <person name="Dougan E. K."/>
            <person name="Thang M."/>
            <person name="Chan C."/>
        </authorList>
    </citation>
    <scope>NUCLEOTIDE SEQUENCE [LARGE SCALE GENOMIC DNA]</scope>
</reference>
<evidence type="ECO:0000256" key="1">
    <source>
        <dbReference type="SAM" id="MobiDB-lite"/>
    </source>
</evidence>
<accession>A0ABN9Y998</accession>
<proteinExistence type="predicted"/>
<dbReference type="Proteomes" id="UP001189429">
    <property type="component" value="Unassembled WGS sequence"/>
</dbReference>
<keyword evidence="3" id="KW-1185">Reference proteome</keyword>
<sequence length="168" mass="19046">MGGAHKAWAETVSRATSFFVTRNDYSPRSLTRRRAPRWTPAWARRRDRGSMRHNRIALWTRRRPPLGGRPRAHRQRGCRQQMGSDSACTGWRGEEEEEEEEVGGMQHSADTDTRRLARPTWPGQRRPPPGAWEEAAGHGPGRQAAAPLSARRPRPPRCLGAAGRWDRG</sequence>
<feature type="compositionally biased region" description="Basic residues" evidence="1">
    <location>
        <begin position="58"/>
        <end position="77"/>
    </location>
</feature>
<gene>
    <name evidence="2" type="ORF">PCOR1329_LOCUS82685</name>
</gene>
<feature type="region of interest" description="Disordered" evidence="1">
    <location>
        <begin position="58"/>
        <end position="168"/>
    </location>
</feature>
<dbReference type="EMBL" id="CAUYUJ010021916">
    <property type="protein sequence ID" value="CAK0907784.1"/>
    <property type="molecule type" value="Genomic_DNA"/>
</dbReference>
<evidence type="ECO:0000313" key="2">
    <source>
        <dbReference type="EMBL" id="CAK0907784.1"/>
    </source>
</evidence>
<organism evidence="2 3">
    <name type="scientific">Prorocentrum cordatum</name>
    <dbReference type="NCBI Taxonomy" id="2364126"/>
    <lineage>
        <taxon>Eukaryota</taxon>
        <taxon>Sar</taxon>
        <taxon>Alveolata</taxon>
        <taxon>Dinophyceae</taxon>
        <taxon>Prorocentrales</taxon>
        <taxon>Prorocentraceae</taxon>
        <taxon>Prorocentrum</taxon>
    </lineage>
</organism>
<protein>
    <submittedName>
        <fullName evidence="2">Uncharacterized protein</fullName>
    </submittedName>
</protein>
<name>A0ABN9Y998_9DINO</name>
<evidence type="ECO:0000313" key="3">
    <source>
        <dbReference type="Proteomes" id="UP001189429"/>
    </source>
</evidence>
<comment type="caution">
    <text evidence="2">The sequence shown here is derived from an EMBL/GenBank/DDBJ whole genome shotgun (WGS) entry which is preliminary data.</text>
</comment>